<dbReference type="SUPFAM" id="SSF52743">
    <property type="entry name" value="Subtilisin-like"/>
    <property type="match status" value="1"/>
</dbReference>
<reference evidence="2 3" key="1">
    <citation type="submission" date="2020-08" db="EMBL/GenBank/DDBJ databases">
        <title>Genomic Encyclopedia of Type Strains, Phase IV (KMG-IV): sequencing the most valuable type-strain genomes for metagenomic binning, comparative biology and taxonomic classification.</title>
        <authorList>
            <person name="Goeker M."/>
        </authorList>
    </citation>
    <scope>NUCLEOTIDE SEQUENCE [LARGE SCALE GENOMIC DNA]</scope>
    <source>
        <strain evidence="2 3">DSM 25622</strain>
    </source>
</reference>
<dbReference type="Proteomes" id="UP000580654">
    <property type="component" value="Unassembled WGS sequence"/>
</dbReference>
<keyword evidence="3" id="KW-1185">Reference proteome</keyword>
<evidence type="ECO:0000313" key="2">
    <source>
        <dbReference type="EMBL" id="MBB5695299.1"/>
    </source>
</evidence>
<protein>
    <recommendedName>
        <fullName evidence="1">Peptidase S8/S53 domain-containing protein</fullName>
    </recommendedName>
</protein>
<feature type="domain" description="Peptidase S8/S53" evidence="1">
    <location>
        <begin position="266"/>
        <end position="461"/>
    </location>
</feature>
<dbReference type="EMBL" id="JACIJD010000016">
    <property type="protein sequence ID" value="MBB5695299.1"/>
    <property type="molecule type" value="Genomic_DNA"/>
</dbReference>
<dbReference type="GO" id="GO:0006508">
    <property type="term" value="P:proteolysis"/>
    <property type="evidence" value="ECO:0007669"/>
    <property type="project" value="InterPro"/>
</dbReference>
<comment type="caution">
    <text evidence="2">The sequence shown here is derived from an EMBL/GenBank/DDBJ whole genome shotgun (WGS) entry which is preliminary data.</text>
</comment>
<dbReference type="AlphaFoldDB" id="A0A840Y9A2"/>
<accession>A0A840Y9A2</accession>
<organism evidence="2 3">
    <name type="scientific">Muricoccus pecuniae</name>
    <dbReference type="NCBI Taxonomy" id="693023"/>
    <lineage>
        <taxon>Bacteria</taxon>
        <taxon>Pseudomonadati</taxon>
        <taxon>Pseudomonadota</taxon>
        <taxon>Alphaproteobacteria</taxon>
        <taxon>Acetobacterales</taxon>
        <taxon>Roseomonadaceae</taxon>
        <taxon>Muricoccus</taxon>
    </lineage>
</organism>
<sequence>MRVMLELPNDPDLREAYRAALSGPPAGMSGLRLRLSRAIDLGGMPFAIVSLPSLTRGFRPGARYAEILGTAPRSAEERLPSLVFSLEVEEPAALERLVAAARAVPGARAGIDLPVAAFDSWCPGRDRPPLFHAREAALALIRAPALVAHAPPLRGEGVNVVMVDLGLSADAVSAFAPEASLVGAWTVPQGAQPQWSSAPGDAPFDGHGAMVSRNLLSLAPAVRLFDFPLLPDRVDEVVGWTSWAYTALQRVRLDIEGLLAPVFPGPWVLCNAWGIYDRRQEGVRPDHPANYTGNPAHPLNALVAELDSVAGLDQVFAAGNGGQFCPHPLCGPGDTGPGNSILGANSHGAVLTVGAVRADGMWIGYSSQGPGQPGFREAGAPFSAKPDLCAPSHFAEAGDAAALSTGTSAACGLVAGAVAALRGAGSPCAALSPAGLREHLRARARRPPDAAAGFDLRYGHGVLDLEAALKVP</sequence>
<evidence type="ECO:0000259" key="1">
    <source>
        <dbReference type="Pfam" id="PF00082"/>
    </source>
</evidence>
<proteinExistence type="predicted"/>
<gene>
    <name evidence="2" type="ORF">FHS87_003354</name>
</gene>
<dbReference type="Gene3D" id="3.40.50.200">
    <property type="entry name" value="Peptidase S8/S53 domain"/>
    <property type="match status" value="1"/>
</dbReference>
<name>A0A840Y9A2_9PROT</name>
<dbReference type="Pfam" id="PF00082">
    <property type="entry name" value="Peptidase_S8"/>
    <property type="match status" value="1"/>
</dbReference>
<dbReference type="InterPro" id="IPR036852">
    <property type="entry name" value="Peptidase_S8/S53_dom_sf"/>
</dbReference>
<dbReference type="RefSeq" id="WP_184520502.1">
    <property type="nucleotide sequence ID" value="NZ_JACIJD010000016.1"/>
</dbReference>
<dbReference type="GO" id="GO:0004252">
    <property type="term" value="F:serine-type endopeptidase activity"/>
    <property type="evidence" value="ECO:0007669"/>
    <property type="project" value="InterPro"/>
</dbReference>
<evidence type="ECO:0000313" key="3">
    <source>
        <dbReference type="Proteomes" id="UP000580654"/>
    </source>
</evidence>
<dbReference type="InterPro" id="IPR000209">
    <property type="entry name" value="Peptidase_S8/S53_dom"/>
</dbReference>